<dbReference type="GO" id="GO:0072686">
    <property type="term" value="C:mitotic spindle"/>
    <property type="evidence" value="ECO:0007669"/>
    <property type="project" value="TreeGrafter"/>
</dbReference>
<dbReference type="Gene3D" id="3.40.850.10">
    <property type="entry name" value="Kinesin motor domain"/>
    <property type="match status" value="1"/>
</dbReference>
<proteinExistence type="inferred from homology"/>
<evidence type="ECO:0000259" key="9">
    <source>
        <dbReference type="PROSITE" id="PS50067"/>
    </source>
</evidence>
<dbReference type="SUPFAM" id="SSF52540">
    <property type="entry name" value="P-loop containing nucleoside triphosphate hydrolases"/>
    <property type="match status" value="1"/>
</dbReference>
<dbReference type="GO" id="GO:0007018">
    <property type="term" value="P:microtubule-based movement"/>
    <property type="evidence" value="ECO:0007669"/>
    <property type="project" value="InterPro"/>
</dbReference>
<dbReference type="PRINTS" id="PR00380">
    <property type="entry name" value="KINESINHEAVY"/>
</dbReference>
<keyword evidence="11" id="KW-1185">Reference proteome</keyword>
<dbReference type="PANTHER" id="PTHR47970">
    <property type="entry name" value="KINESIN-LIKE PROTEIN KIF11"/>
    <property type="match status" value="1"/>
</dbReference>
<gene>
    <name evidence="10" type="ORF">E5288_WYG009903</name>
</gene>
<evidence type="ECO:0000256" key="5">
    <source>
        <dbReference type="ARBA" id="ARBA00023175"/>
    </source>
</evidence>
<dbReference type="GO" id="GO:0005524">
    <property type="term" value="F:ATP binding"/>
    <property type="evidence" value="ECO:0007669"/>
    <property type="project" value="UniProtKB-KW"/>
</dbReference>
<organism evidence="10 11">
    <name type="scientific">Bos mutus</name>
    <name type="common">wild yak</name>
    <dbReference type="NCBI Taxonomy" id="72004"/>
    <lineage>
        <taxon>Eukaryota</taxon>
        <taxon>Metazoa</taxon>
        <taxon>Chordata</taxon>
        <taxon>Craniata</taxon>
        <taxon>Vertebrata</taxon>
        <taxon>Euteleostomi</taxon>
        <taxon>Mammalia</taxon>
        <taxon>Eutheria</taxon>
        <taxon>Laurasiatheria</taxon>
        <taxon>Artiodactyla</taxon>
        <taxon>Ruminantia</taxon>
        <taxon>Pecora</taxon>
        <taxon>Bovidae</taxon>
        <taxon>Bovinae</taxon>
        <taxon>Bos</taxon>
    </lineage>
</organism>
<evidence type="ECO:0000256" key="6">
    <source>
        <dbReference type="ARBA" id="ARBA00023212"/>
    </source>
</evidence>
<dbReference type="Pfam" id="PF00225">
    <property type="entry name" value="Kinesin"/>
    <property type="match status" value="1"/>
</dbReference>
<evidence type="ECO:0000256" key="3">
    <source>
        <dbReference type="ARBA" id="ARBA00022741"/>
    </source>
</evidence>
<comment type="caution">
    <text evidence="7">Lacks conserved residue(s) required for the propagation of feature annotation.</text>
</comment>
<dbReference type="GO" id="GO:0008017">
    <property type="term" value="F:microtubule binding"/>
    <property type="evidence" value="ECO:0007669"/>
    <property type="project" value="InterPro"/>
</dbReference>
<dbReference type="InterPro" id="IPR001752">
    <property type="entry name" value="Kinesin_motor_dom"/>
</dbReference>
<dbReference type="InterPro" id="IPR047149">
    <property type="entry name" value="KIF11-like"/>
</dbReference>
<keyword evidence="4" id="KW-0067">ATP-binding</keyword>
<reference evidence="10" key="1">
    <citation type="submission" date="2019-10" db="EMBL/GenBank/DDBJ databases">
        <title>The sequence and de novo assembly of the wild yak genome.</title>
        <authorList>
            <person name="Liu Y."/>
        </authorList>
    </citation>
    <scope>NUCLEOTIDE SEQUENCE [LARGE SCALE GENOMIC DNA]</scope>
    <source>
        <strain evidence="10">WY2019</strain>
    </source>
</reference>
<evidence type="ECO:0000313" key="10">
    <source>
        <dbReference type="EMBL" id="MXQ92051.1"/>
    </source>
</evidence>
<comment type="similarity">
    <text evidence="7">Belongs to the TRAFAC class myosin-kinesin ATPase superfamily. Kinesin family.</text>
</comment>
<evidence type="ECO:0000256" key="8">
    <source>
        <dbReference type="SAM" id="Coils"/>
    </source>
</evidence>
<dbReference type="Proteomes" id="UP000322234">
    <property type="component" value="Unassembled WGS sequence"/>
</dbReference>
<feature type="domain" description="Kinesin motor" evidence="9">
    <location>
        <begin position="1"/>
        <end position="115"/>
    </location>
</feature>
<evidence type="ECO:0000256" key="2">
    <source>
        <dbReference type="ARBA" id="ARBA00022490"/>
    </source>
</evidence>
<sequence length="345" mass="38224">MKETTVDGEALVKTGKLNLVDLAVSENIGHSGAVDKRAREAGNINQSLLTLGRVITALVERTPHVPYREPKLTRILQDSLGGHTRTSIIATVSPASLNLEETLSTLEYAHKAKNILNKPDINQKLTKKVLIKEYTEERTSETGSCCNSVLSGKLTVQEEEIVESVEKIAAIEEELNRVTELFMDSKNELNQCKSDLQRQTQELETTQRHLQETKLQLVEEECITSALESTERLHDAANRLLNAAEETTKHVFGLHSKLDHTITAAALGSLISIPENVSTLVSQMSNMILKEQSLAAESKTVLQELINAGKYENRKVWFLQKIANKIPLLGLRMKKLGSKAQGSEP</sequence>
<dbReference type="GO" id="GO:0051231">
    <property type="term" value="P:spindle elongation"/>
    <property type="evidence" value="ECO:0007669"/>
    <property type="project" value="TreeGrafter"/>
</dbReference>
<dbReference type="EMBL" id="VBQZ03000078">
    <property type="protein sequence ID" value="MXQ92051.1"/>
    <property type="molecule type" value="Genomic_DNA"/>
</dbReference>
<keyword evidence="2" id="KW-0963">Cytoplasm</keyword>
<evidence type="ECO:0000256" key="7">
    <source>
        <dbReference type="PROSITE-ProRule" id="PRU00283"/>
    </source>
</evidence>
<dbReference type="InterPro" id="IPR027417">
    <property type="entry name" value="P-loop_NTPase"/>
</dbReference>
<accession>A0A6B0RSL7</accession>
<keyword evidence="8" id="KW-0175">Coiled coil</keyword>
<name>A0A6B0RSL7_9CETA</name>
<protein>
    <recommendedName>
        <fullName evidence="9">Kinesin motor domain-containing protein</fullName>
    </recommendedName>
</protein>
<dbReference type="AlphaFoldDB" id="A0A6B0RSL7"/>
<keyword evidence="5" id="KW-0505">Motor protein</keyword>
<comment type="caution">
    <text evidence="10">The sequence shown here is derived from an EMBL/GenBank/DDBJ whole genome shotgun (WGS) entry which is preliminary data.</text>
</comment>
<evidence type="ECO:0000256" key="1">
    <source>
        <dbReference type="ARBA" id="ARBA00004245"/>
    </source>
</evidence>
<comment type="subcellular location">
    <subcellularLocation>
        <location evidence="1">Cytoplasm</location>
        <location evidence="1">Cytoskeleton</location>
    </subcellularLocation>
</comment>
<keyword evidence="3" id="KW-0547">Nucleotide-binding</keyword>
<dbReference type="SMART" id="SM00129">
    <property type="entry name" value="KISc"/>
    <property type="match status" value="1"/>
</dbReference>
<dbReference type="InterPro" id="IPR036961">
    <property type="entry name" value="Kinesin_motor_dom_sf"/>
</dbReference>
<dbReference type="GO" id="GO:0008574">
    <property type="term" value="F:plus-end-directed microtubule motor activity"/>
    <property type="evidence" value="ECO:0007669"/>
    <property type="project" value="TreeGrafter"/>
</dbReference>
<dbReference type="PROSITE" id="PS50067">
    <property type="entry name" value="KINESIN_MOTOR_2"/>
    <property type="match status" value="1"/>
</dbReference>
<dbReference type="GO" id="GO:0005876">
    <property type="term" value="C:spindle microtubule"/>
    <property type="evidence" value="ECO:0007669"/>
    <property type="project" value="TreeGrafter"/>
</dbReference>
<evidence type="ECO:0000256" key="4">
    <source>
        <dbReference type="ARBA" id="ARBA00022840"/>
    </source>
</evidence>
<feature type="coiled-coil region" evidence="8">
    <location>
        <begin position="154"/>
        <end position="247"/>
    </location>
</feature>
<dbReference type="GO" id="GO:0090307">
    <property type="term" value="P:mitotic spindle assembly"/>
    <property type="evidence" value="ECO:0007669"/>
    <property type="project" value="TreeGrafter"/>
</dbReference>
<evidence type="ECO:0000313" key="11">
    <source>
        <dbReference type="Proteomes" id="UP000322234"/>
    </source>
</evidence>
<dbReference type="PANTHER" id="PTHR47970:SF26">
    <property type="entry name" value="KINESIN-LIKE PROTEIN KIF11"/>
    <property type="match status" value="1"/>
</dbReference>
<dbReference type="GO" id="GO:0005634">
    <property type="term" value="C:nucleus"/>
    <property type="evidence" value="ECO:0007669"/>
    <property type="project" value="TreeGrafter"/>
</dbReference>
<keyword evidence="6" id="KW-0206">Cytoskeleton</keyword>